<accession>A0A7S4A135</accession>
<sequence length="118" mass="13426">MRVLLLITTHLSLEHIAFLRKCWPPATHKSSLLREADVMVYISGHLTKNATRALAVAFPPVDRKVSYRRASKMPRVQGGNVMLRQTGAMLGLDTAEREGWWSGYDWVIRLNPDVIVRD</sequence>
<dbReference type="AlphaFoldDB" id="A0A7S4A135"/>
<dbReference type="EMBL" id="HBIW01018679">
    <property type="protein sequence ID" value="CAE0700649.1"/>
    <property type="molecule type" value="Transcribed_RNA"/>
</dbReference>
<gene>
    <name evidence="1" type="ORF">PCAL00307_LOCUS16085</name>
</gene>
<name>A0A7S4A135_9STRA</name>
<evidence type="ECO:0000313" key="1">
    <source>
        <dbReference type="EMBL" id="CAE0700649.1"/>
    </source>
</evidence>
<organism evidence="1">
    <name type="scientific">Pelagomonas calceolata</name>
    <dbReference type="NCBI Taxonomy" id="35677"/>
    <lineage>
        <taxon>Eukaryota</taxon>
        <taxon>Sar</taxon>
        <taxon>Stramenopiles</taxon>
        <taxon>Ochrophyta</taxon>
        <taxon>Pelagophyceae</taxon>
        <taxon>Pelagomonadales</taxon>
        <taxon>Pelagomonadaceae</taxon>
        <taxon>Pelagomonas</taxon>
    </lineage>
</organism>
<protein>
    <submittedName>
        <fullName evidence="1">Uncharacterized protein</fullName>
    </submittedName>
</protein>
<proteinExistence type="predicted"/>
<reference evidence="1" key="1">
    <citation type="submission" date="2021-01" db="EMBL/GenBank/DDBJ databases">
        <authorList>
            <person name="Corre E."/>
            <person name="Pelletier E."/>
            <person name="Niang G."/>
            <person name="Scheremetjew M."/>
            <person name="Finn R."/>
            <person name="Kale V."/>
            <person name="Holt S."/>
            <person name="Cochrane G."/>
            <person name="Meng A."/>
            <person name="Brown T."/>
            <person name="Cohen L."/>
        </authorList>
    </citation>
    <scope>NUCLEOTIDE SEQUENCE</scope>
    <source>
        <strain evidence="1">CCMP1756</strain>
    </source>
</reference>